<dbReference type="PIRSF" id="PIRSF000089">
    <property type="entry name" value="Electra_flavoP_a"/>
    <property type="match status" value="1"/>
</dbReference>
<dbReference type="STRING" id="1121442.SAMN02745702_00740"/>
<sequence>MSTVSNVWVFSDAASRLPEVIAGGKQLGDKVSAFVLGSQDDVAAAFSFGADAVYSLGEKVADRVVEDYAATMAQVIAEGDKPALVLLPATRRGKALASLLGVRLDAGVVTEASEISVEADGISAKHMVYGGLALGEEKITSQVAVVILGSGAYQAAEADASKTGEAVAVEYVAPKASIKCIERREKQGSTVDLDRAKRVVAIGRGIAKQEDIAIAEELCGAIEAELGCSRPIAEGEKWMAREQYVGISGVMPKPEVYLALGISGQIQHMVGVSGAQTIVAVNKDKNAPIFQFADYGIVGDLYKVVPALVNAFK</sequence>
<dbReference type="Proteomes" id="UP000189733">
    <property type="component" value="Unassembled WGS sequence"/>
</dbReference>
<dbReference type="InterPro" id="IPR001308">
    <property type="entry name" value="ETF_a/FixB"/>
</dbReference>
<dbReference type="SUPFAM" id="SSF52402">
    <property type="entry name" value="Adenine nucleotide alpha hydrolases-like"/>
    <property type="match status" value="1"/>
</dbReference>
<dbReference type="SMART" id="SM00893">
    <property type="entry name" value="ETF"/>
    <property type="match status" value="1"/>
</dbReference>
<dbReference type="SUPFAM" id="SSF52467">
    <property type="entry name" value="DHS-like NAD/FAD-binding domain"/>
    <property type="match status" value="1"/>
</dbReference>
<evidence type="ECO:0000313" key="8">
    <source>
        <dbReference type="EMBL" id="SKA67026.1"/>
    </source>
</evidence>
<dbReference type="InterPro" id="IPR014729">
    <property type="entry name" value="Rossmann-like_a/b/a_fold"/>
</dbReference>
<keyword evidence="2" id="KW-0813">Transport</keyword>
<accession>A0A1T4VPY6</accession>
<keyword evidence="4 6" id="KW-0274">FAD</keyword>
<feature type="binding site" evidence="6">
    <location>
        <position position="282"/>
    </location>
    <ligand>
        <name>FAD</name>
        <dbReference type="ChEBI" id="CHEBI:57692"/>
    </ligand>
</feature>
<comment type="similarity">
    <text evidence="1">Belongs to the ETF alpha-subunit/FixB family.</text>
</comment>
<feature type="binding site" evidence="6">
    <location>
        <begin position="229"/>
        <end position="230"/>
    </location>
    <ligand>
        <name>FAD</name>
        <dbReference type="ChEBI" id="CHEBI:57692"/>
    </ligand>
</feature>
<feature type="binding site" evidence="6">
    <location>
        <position position="204"/>
    </location>
    <ligand>
        <name>FAD</name>
        <dbReference type="ChEBI" id="CHEBI:57692"/>
    </ligand>
</feature>
<keyword evidence="3" id="KW-0285">Flavoprotein</keyword>
<reference evidence="8 9" key="1">
    <citation type="submission" date="2017-02" db="EMBL/GenBank/DDBJ databases">
        <authorList>
            <person name="Peterson S.W."/>
        </authorList>
    </citation>
    <scope>NUCLEOTIDE SEQUENCE [LARGE SCALE GENOMIC DNA]</scope>
    <source>
        <strain evidence="8 9">DSM 18034</strain>
    </source>
</reference>
<dbReference type="GO" id="GO:0009055">
    <property type="term" value="F:electron transfer activity"/>
    <property type="evidence" value="ECO:0007669"/>
    <property type="project" value="InterPro"/>
</dbReference>
<keyword evidence="5" id="KW-0249">Electron transport</keyword>
<proteinExistence type="inferred from homology"/>
<evidence type="ECO:0000256" key="2">
    <source>
        <dbReference type="ARBA" id="ARBA00022448"/>
    </source>
</evidence>
<dbReference type="Gene3D" id="3.40.50.620">
    <property type="entry name" value="HUPs"/>
    <property type="match status" value="1"/>
</dbReference>
<dbReference type="Gene3D" id="3.40.50.1220">
    <property type="entry name" value="TPP-binding domain"/>
    <property type="match status" value="1"/>
</dbReference>
<evidence type="ECO:0000256" key="1">
    <source>
        <dbReference type="ARBA" id="ARBA00005817"/>
    </source>
</evidence>
<dbReference type="PANTHER" id="PTHR43153:SF5">
    <property type="entry name" value="PROTEIN FIXB-RELATED"/>
    <property type="match status" value="1"/>
</dbReference>
<evidence type="ECO:0000259" key="7">
    <source>
        <dbReference type="SMART" id="SM00893"/>
    </source>
</evidence>
<dbReference type="GO" id="GO:0050660">
    <property type="term" value="F:flavin adenine dinucleotide binding"/>
    <property type="evidence" value="ECO:0007669"/>
    <property type="project" value="InterPro"/>
</dbReference>
<dbReference type="PANTHER" id="PTHR43153">
    <property type="entry name" value="ELECTRON TRANSFER FLAVOPROTEIN ALPHA"/>
    <property type="match status" value="1"/>
</dbReference>
<evidence type="ECO:0000256" key="5">
    <source>
        <dbReference type="ARBA" id="ARBA00022982"/>
    </source>
</evidence>
<keyword evidence="9" id="KW-1185">Reference proteome</keyword>
<evidence type="ECO:0000256" key="4">
    <source>
        <dbReference type="ARBA" id="ARBA00022827"/>
    </source>
</evidence>
<dbReference type="AlphaFoldDB" id="A0A1T4VPY6"/>
<dbReference type="Pfam" id="PF00766">
    <property type="entry name" value="ETF_alpha"/>
    <property type="match status" value="1"/>
</dbReference>
<dbReference type="EMBL" id="FUYA01000002">
    <property type="protein sequence ID" value="SKA67026.1"/>
    <property type="molecule type" value="Genomic_DNA"/>
</dbReference>
<dbReference type="InterPro" id="IPR029035">
    <property type="entry name" value="DHS-like_NAD/FAD-binding_dom"/>
</dbReference>
<dbReference type="InterPro" id="IPR014730">
    <property type="entry name" value="ETF_a/b_N"/>
</dbReference>
<dbReference type="GO" id="GO:0033539">
    <property type="term" value="P:fatty acid beta-oxidation using acyl-CoA dehydrogenase"/>
    <property type="evidence" value="ECO:0007669"/>
    <property type="project" value="TreeGrafter"/>
</dbReference>
<dbReference type="RefSeq" id="WP_078684051.1">
    <property type="nucleotide sequence ID" value="NZ_FUYA01000002.1"/>
</dbReference>
<dbReference type="InterPro" id="IPR014731">
    <property type="entry name" value="ETF_asu_C"/>
</dbReference>
<comment type="cofactor">
    <cofactor evidence="6">
        <name>FAD</name>
        <dbReference type="ChEBI" id="CHEBI:57692"/>
    </cofactor>
    <text evidence="6">Binds 1 FAD per dimer.</text>
</comment>
<dbReference type="OrthoDB" id="9770286at2"/>
<evidence type="ECO:0000256" key="3">
    <source>
        <dbReference type="ARBA" id="ARBA00022630"/>
    </source>
</evidence>
<evidence type="ECO:0000256" key="6">
    <source>
        <dbReference type="PIRSR" id="PIRSR000089-1"/>
    </source>
</evidence>
<organism evidence="8 9">
    <name type="scientific">Desulfobaculum bizertense DSM 18034</name>
    <dbReference type="NCBI Taxonomy" id="1121442"/>
    <lineage>
        <taxon>Bacteria</taxon>
        <taxon>Pseudomonadati</taxon>
        <taxon>Thermodesulfobacteriota</taxon>
        <taxon>Desulfovibrionia</taxon>
        <taxon>Desulfovibrionales</taxon>
        <taxon>Desulfovibrionaceae</taxon>
        <taxon>Desulfobaculum</taxon>
    </lineage>
</organism>
<name>A0A1T4VPY6_9BACT</name>
<gene>
    <name evidence="8" type="ORF">SAMN02745702_00740</name>
</gene>
<dbReference type="FunFam" id="3.40.50.1220:FF:000004">
    <property type="entry name" value="Electron transfer flavoprotein"/>
    <property type="match status" value="1"/>
</dbReference>
<feature type="binding site" evidence="6">
    <location>
        <begin position="261"/>
        <end position="268"/>
    </location>
    <ligand>
        <name>FAD</name>
        <dbReference type="ChEBI" id="CHEBI:57692"/>
    </ligand>
</feature>
<feature type="domain" description="Electron transfer flavoprotein alpha/beta-subunit N-terminal" evidence="7">
    <location>
        <begin position="7"/>
        <end position="182"/>
    </location>
</feature>
<evidence type="ECO:0000313" key="9">
    <source>
        <dbReference type="Proteomes" id="UP000189733"/>
    </source>
</evidence>
<protein>
    <submittedName>
        <fullName evidence="8">Electron transfer flavoprotein alpha subunit apoprotein</fullName>
    </submittedName>
</protein>
<dbReference type="Pfam" id="PF01012">
    <property type="entry name" value="ETF"/>
    <property type="match status" value="1"/>
</dbReference>